<reference evidence="2" key="1">
    <citation type="submission" date="2020-06" db="EMBL/GenBank/DDBJ databases">
        <title>REHAB project genomes.</title>
        <authorList>
            <person name="Shaw L.P."/>
        </authorList>
    </citation>
    <scope>NUCLEOTIDE SEQUENCE</scope>
    <source>
        <strain evidence="2">RHBSTW-00474</strain>
    </source>
</reference>
<dbReference type="InterPro" id="IPR038534">
    <property type="entry name" value="Rtr1/RPAP2_sf"/>
</dbReference>
<dbReference type="AlphaFoldDB" id="A0A167YD00"/>
<proteinExistence type="predicted"/>
<dbReference type="NCBIfam" id="NF041288">
    <property type="entry name" value="YdaE_coli"/>
    <property type="match status" value="1"/>
</dbReference>
<name>A0A167YD00_ECOLX</name>
<dbReference type="InterPro" id="IPR007308">
    <property type="entry name" value="Rtr1/RPAP2_dom"/>
</dbReference>
<dbReference type="Pfam" id="PF04181">
    <property type="entry name" value="RPAP2_Rtr1"/>
    <property type="match status" value="1"/>
</dbReference>
<dbReference type="OMA" id="YCSENCA"/>
<gene>
    <name evidence="2" type="ORF">HV209_26470</name>
</gene>
<evidence type="ECO:0000313" key="3">
    <source>
        <dbReference type="Proteomes" id="UP000622722"/>
    </source>
</evidence>
<comment type="caution">
    <text evidence="2">The sequence shown here is derived from an EMBL/GenBank/DDBJ whole genome shotgun (WGS) entry which is preliminary data.</text>
</comment>
<sequence length="56" mass="6575">MTKKIKCAYHLCNKEIEESKSIKRPLHFMRGVIPTTEMKKYCSESCAEKDQMAHEL</sequence>
<feature type="domain" description="RTR1-type" evidence="1">
    <location>
        <begin position="6"/>
        <end position="52"/>
    </location>
</feature>
<accession>A0A167YD00</accession>
<organism evidence="2 3">
    <name type="scientific">Escherichia coli</name>
    <dbReference type="NCBI Taxonomy" id="562"/>
    <lineage>
        <taxon>Bacteria</taxon>
        <taxon>Pseudomonadati</taxon>
        <taxon>Pseudomonadota</taxon>
        <taxon>Gammaproteobacteria</taxon>
        <taxon>Enterobacterales</taxon>
        <taxon>Enterobacteriaceae</taxon>
        <taxon>Escherichia</taxon>
    </lineage>
</organism>
<dbReference type="EMBL" id="JABXPW010000015">
    <property type="protein sequence ID" value="MBA7722045.1"/>
    <property type="molecule type" value="Genomic_DNA"/>
</dbReference>
<evidence type="ECO:0000313" key="2">
    <source>
        <dbReference type="EMBL" id="MBA7722045.1"/>
    </source>
</evidence>
<protein>
    <recommendedName>
        <fullName evidence="1">RTR1-type domain-containing protein</fullName>
    </recommendedName>
</protein>
<dbReference type="Gene3D" id="1.25.40.820">
    <property type="match status" value="1"/>
</dbReference>
<dbReference type="Proteomes" id="UP000622722">
    <property type="component" value="Unassembled WGS sequence"/>
</dbReference>
<evidence type="ECO:0000259" key="1">
    <source>
        <dbReference type="Pfam" id="PF04181"/>
    </source>
</evidence>
<dbReference type="InterPro" id="IPR047842">
    <property type="entry name" value="YdaE-like"/>
</dbReference>
<dbReference type="RefSeq" id="WP_001349883.1">
    <property type="nucleotide sequence ID" value="NZ_BFFS01000003.1"/>
</dbReference>